<comment type="similarity">
    <text evidence="3">Belongs to the glycosyltransferase group 1 family. Glycosyltransferase 30 subfamily.</text>
</comment>
<dbReference type="NCBIfam" id="NF004388">
    <property type="entry name" value="PRK05749.1-4"/>
    <property type="match status" value="1"/>
</dbReference>
<evidence type="ECO:0000256" key="2">
    <source>
        <dbReference type="ARBA" id="ARBA00004713"/>
    </source>
</evidence>
<comment type="pathway">
    <text evidence="2 12">Bacterial outer membrane biogenesis; LPS core biosynthesis.</text>
</comment>
<dbReference type="InterPro" id="IPR039901">
    <property type="entry name" value="Kdotransferase"/>
</dbReference>
<evidence type="ECO:0000313" key="15">
    <source>
        <dbReference type="Proteomes" id="UP000317199"/>
    </source>
</evidence>
<feature type="site" description="Transition state stabilizer" evidence="11">
    <location>
        <position position="221"/>
    </location>
</feature>
<dbReference type="FunFam" id="3.40.50.2000:FF:000032">
    <property type="entry name" value="3-deoxy-D-manno-octulosonic acid transferase"/>
    <property type="match status" value="1"/>
</dbReference>
<evidence type="ECO:0000256" key="8">
    <source>
        <dbReference type="ARBA" id="ARBA00031445"/>
    </source>
</evidence>
<keyword evidence="12" id="KW-0472">Membrane</keyword>
<dbReference type="EC" id="2.4.99.12" evidence="4 12"/>
<dbReference type="GO" id="GO:0009244">
    <property type="term" value="P:lipopolysaccharide core region biosynthetic process"/>
    <property type="evidence" value="ECO:0007669"/>
    <property type="project" value="UniProtKB-UniRule"/>
</dbReference>
<dbReference type="Gene3D" id="3.40.50.11720">
    <property type="entry name" value="3-Deoxy-D-manno-octulosonic-acid transferase, N-terminal domain"/>
    <property type="match status" value="1"/>
</dbReference>
<dbReference type="OrthoDB" id="9789797at2"/>
<evidence type="ECO:0000256" key="3">
    <source>
        <dbReference type="ARBA" id="ARBA00006380"/>
    </source>
</evidence>
<feature type="active site" description="Proton acceptor" evidence="10">
    <location>
        <position position="73"/>
    </location>
</feature>
<evidence type="ECO:0000256" key="1">
    <source>
        <dbReference type="ARBA" id="ARBA00004388"/>
    </source>
</evidence>
<evidence type="ECO:0000256" key="5">
    <source>
        <dbReference type="ARBA" id="ARBA00019077"/>
    </source>
</evidence>
<evidence type="ECO:0000256" key="4">
    <source>
        <dbReference type="ARBA" id="ARBA00012621"/>
    </source>
</evidence>
<comment type="function">
    <text evidence="12">Involved in lipopolysaccharide (LPS) biosynthesis. Catalyzes the transfer of 3-deoxy-D-manno-octulosonate (Kdo) residue(s) from CMP-Kdo to lipid IV(A), the tetraacyldisaccharide-1,4'-bisphosphate precursor of lipid A.</text>
</comment>
<keyword evidence="12" id="KW-1133">Transmembrane helix</keyword>
<gene>
    <name evidence="14" type="ORF">FKV23_02475</name>
</gene>
<evidence type="ECO:0000256" key="9">
    <source>
        <dbReference type="ARBA" id="ARBA00049183"/>
    </source>
</evidence>
<reference evidence="14 15" key="1">
    <citation type="submission" date="2019-06" db="EMBL/GenBank/DDBJ databases">
        <title>Lysobacter alkalisoli sp. nov. isolated from saline-alkali soil.</title>
        <authorList>
            <person name="Sun J.-Q."/>
            <person name="Xu L."/>
        </authorList>
    </citation>
    <scope>NUCLEOTIDE SEQUENCE [LARGE SCALE GENOMIC DNA]</scope>
    <source>
        <strain evidence="14 15">SJ-36</strain>
    </source>
</reference>
<keyword evidence="12" id="KW-0448">Lipopolysaccharide biosynthesis</keyword>
<evidence type="ECO:0000256" key="7">
    <source>
        <dbReference type="ARBA" id="ARBA00022968"/>
    </source>
</evidence>
<protein>
    <recommendedName>
        <fullName evidence="5 12">3-deoxy-D-manno-octulosonic acid transferase</fullName>
        <shortName evidence="12">Kdo transferase</shortName>
        <ecNumber evidence="4 12">2.4.99.12</ecNumber>
    </recommendedName>
    <alternativeName>
        <fullName evidence="8 12">Lipid IV(A) 3-deoxy-D-manno-octulosonic acid transferase</fullName>
    </alternativeName>
</protein>
<dbReference type="UniPathway" id="UPA00958"/>
<dbReference type="EMBL" id="CP041242">
    <property type="protein sequence ID" value="QDH69092.1"/>
    <property type="molecule type" value="Genomic_DNA"/>
</dbReference>
<evidence type="ECO:0000256" key="6">
    <source>
        <dbReference type="ARBA" id="ARBA00022679"/>
    </source>
</evidence>
<dbReference type="InterPro" id="IPR038107">
    <property type="entry name" value="Glycos_transf_N_sf"/>
</dbReference>
<keyword evidence="12" id="KW-0812">Transmembrane</keyword>
<name>A0A514BNZ2_9GAMM</name>
<feature type="domain" description="3-deoxy-D-manno-octulosonic-acid transferase N-terminal" evidence="13">
    <location>
        <begin position="42"/>
        <end position="224"/>
    </location>
</feature>
<feature type="transmembrane region" description="Helical" evidence="12">
    <location>
        <begin position="12"/>
        <end position="31"/>
    </location>
</feature>
<keyword evidence="15" id="KW-1185">Reference proteome</keyword>
<dbReference type="Pfam" id="PF04413">
    <property type="entry name" value="Glycos_transf_N"/>
    <property type="match status" value="1"/>
</dbReference>
<evidence type="ECO:0000256" key="11">
    <source>
        <dbReference type="PIRSR" id="PIRSR639901-2"/>
    </source>
</evidence>
<dbReference type="InterPro" id="IPR007507">
    <property type="entry name" value="Glycos_transf_N"/>
</dbReference>
<evidence type="ECO:0000313" key="14">
    <source>
        <dbReference type="EMBL" id="QDH69092.1"/>
    </source>
</evidence>
<dbReference type="KEGG" id="lyj:FKV23_02475"/>
<dbReference type="PANTHER" id="PTHR42755">
    <property type="entry name" value="3-DEOXY-MANNO-OCTULOSONATE CYTIDYLYLTRANSFERASE"/>
    <property type="match status" value="1"/>
</dbReference>
<dbReference type="GO" id="GO:0043842">
    <property type="term" value="F:Kdo transferase activity"/>
    <property type="evidence" value="ECO:0007669"/>
    <property type="project" value="UniProtKB-EC"/>
</dbReference>
<dbReference type="RefSeq" id="WP_141622434.1">
    <property type="nucleotide sequence ID" value="NZ_CP041242.1"/>
</dbReference>
<dbReference type="FunFam" id="3.40.50.11720:FF:000001">
    <property type="entry name" value="3-deoxy-D-manno-octulosonic acid transferase"/>
    <property type="match status" value="1"/>
</dbReference>
<keyword evidence="12" id="KW-1003">Cell membrane</keyword>
<dbReference type="Gene3D" id="3.40.50.2000">
    <property type="entry name" value="Glycogen Phosphorylase B"/>
    <property type="match status" value="1"/>
</dbReference>
<dbReference type="AlphaFoldDB" id="A0A514BNZ2"/>
<sequence>MRRDLIERLLRGLYSAMLYLLVPITLYHLIWRGFRHPAYFLRWHERYASYHDAPSGIELGRRTVWLHAVSVGEVNAAAPVVNALRRARPDLRLLVTTITPTGSDRVNTLWGGEIEHVYLPYDLPGAVGRFLAHFKPGVALIMETELWPNLLFGCRDRGIPLYILNARLSERSLRGYRALAPLVSRALRTVTRVAAQSEADAARFVRLGAHPEQVVQSGNLKFDVPLPDGIEAFAAECRHHHGGRPVWIAASTHEDEEAAVLSMHRRLRERNPGLLLLWAPRHPERFRVVAELSRMAGMKVSTRSRAVWPDADVDVFVVDTLGELMKFYACAEVAFVGGSLQPVGGHNLLEPAATGTAIVTGPHLHNFAEIRRLFVEAGAVQIGNDADAVGRAVGGLLDQPEQRERMVEAGYELVASGRGALARTMAMIEPVLPPVPMAGGRSPESGVKG</sequence>
<dbReference type="Proteomes" id="UP000317199">
    <property type="component" value="Chromosome"/>
</dbReference>
<dbReference type="GO" id="GO:0005886">
    <property type="term" value="C:plasma membrane"/>
    <property type="evidence" value="ECO:0007669"/>
    <property type="project" value="UniProtKB-SubCell"/>
</dbReference>
<comment type="catalytic activity">
    <reaction evidence="9 12">
        <text>lipid IVA (E. coli) + CMP-3-deoxy-beta-D-manno-octulosonate = alpha-Kdo-(2-&gt;6)-lipid IVA (E. coli) + CMP + H(+)</text>
        <dbReference type="Rhea" id="RHEA:28066"/>
        <dbReference type="ChEBI" id="CHEBI:15378"/>
        <dbReference type="ChEBI" id="CHEBI:58603"/>
        <dbReference type="ChEBI" id="CHEBI:60364"/>
        <dbReference type="ChEBI" id="CHEBI:60377"/>
        <dbReference type="ChEBI" id="CHEBI:85987"/>
        <dbReference type="EC" id="2.4.99.12"/>
    </reaction>
</comment>
<dbReference type="GO" id="GO:0009245">
    <property type="term" value="P:lipid A biosynthetic process"/>
    <property type="evidence" value="ECO:0007669"/>
    <property type="project" value="TreeGrafter"/>
</dbReference>
<keyword evidence="6 12" id="KW-0808">Transferase</keyword>
<proteinExistence type="inferred from homology"/>
<keyword evidence="7" id="KW-0735">Signal-anchor</keyword>
<organism evidence="14 15">
    <name type="scientific">Marilutibacter alkalisoli</name>
    <dbReference type="NCBI Taxonomy" id="2591633"/>
    <lineage>
        <taxon>Bacteria</taxon>
        <taxon>Pseudomonadati</taxon>
        <taxon>Pseudomonadota</taxon>
        <taxon>Gammaproteobacteria</taxon>
        <taxon>Lysobacterales</taxon>
        <taxon>Lysobacteraceae</taxon>
        <taxon>Marilutibacter</taxon>
    </lineage>
</organism>
<evidence type="ECO:0000256" key="12">
    <source>
        <dbReference type="RuleBase" id="RU365103"/>
    </source>
</evidence>
<accession>A0A514BNZ2</accession>
<dbReference type="SUPFAM" id="SSF53756">
    <property type="entry name" value="UDP-Glycosyltransferase/glycogen phosphorylase"/>
    <property type="match status" value="1"/>
</dbReference>
<evidence type="ECO:0000259" key="13">
    <source>
        <dbReference type="Pfam" id="PF04413"/>
    </source>
</evidence>
<comment type="subcellular location">
    <subcellularLocation>
        <location evidence="1">Cell inner membrane</location>
        <topology evidence="1">Single-pass membrane protein</topology>
        <orientation evidence="1">Cytoplasmic side</orientation>
    </subcellularLocation>
    <subcellularLocation>
        <location evidence="12">Cell membrane</location>
    </subcellularLocation>
</comment>
<dbReference type="PANTHER" id="PTHR42755:SF1">
    <property type="entry name" value="3-DEOXY-D-MANNO-OCTULOSONIC ACID TRANSFERASE, MITOCHONDRIAL-RELATED"/>
    <property type="match status" value="1"/>
</dbReference>
<feature type="site" description="Transition state stabilizer" evidence="11">
    <location>
        <position position="143"/>
    </location>
</feature>
<evidence type="ECO:0000256" key="10">
    <source>
        <dbReference type="PIRSR" id="PIRSR639901-1"/>
    </source>
</evidence>